<feature type="domain" description="ABC-2 type transporter transmembrane" evidence="7">
    <location>
        <begin position="18"/>
        <end position="383"/>
    </location>
</feature>
<keyword evidence="5 6" id="KW-0472">Membrane</keyword>
<keyword evidence="3 6" id="KW-0812">Transmembrane</keyword>
<gene>
    <name evidence="8" type="ORF">EDD61_10159</name>
</gene>
<dbReference type="GO" id="GO:0005886">
    <property type="term" value="C:plasma membrane"/>
    <property type="evidence" value="ECO:0007669"/>
    <property type="project" value="UniProtKB-SubCell"/>
</dbReference>
<feature type="transmembrane region" description="Helical" evidence="6">
    <location>
        <begin position="270"/>
        <end position="290"/>
    </location>
</feature>
<evidence type="ECO:0000256" key="3">
    <source>
        <dbReference type="ARBA" id="ARBA00022692"/>
    </source>
</evidence>
<feature type="transmembrane region" description="Helical" evidence="6">
    <location>
        <begin position="234"/>
        <end position="258"/>
    </location>
</feature>
<evidence type="ECO:0000256" key="2">
    <source>
        <dbReference type="ARBA" id="ARBA00022475"/>
    </source>
</evidence>
<dbReference type="InterPro" id="IPR013525">
    <property type="entry name" value="ABC2_TM"/>
</dbReference>
<organism evidence="8 9">
    <name type="scientific">Longicatena caecimuris</name>
    <dbReference type="NCBI Taxonomy" id="1796635"/>
    <lineage>
        <taxon>Bacteria</taxon>
        <taxon>Bacillati</taxon>
        <taxon>Bacillota</taxon>
        <taxon>Erysipelotrichia</taxon>
        <taxon>Erysipelotrichales</taxon>
        <taxon>Erysipelotrichaceae</taxon>
        <taxon>Longicatena</taxon>
    </lineage>
</organism>
<dbReference type="Proteomes" id="UP000295773">
    <property type="component" value="Unassembled WGS sequence"/>
</dbReference>
<dbReference type="InterPro" id="IPR051449">
    <property type="entry name" value="ABC-2_transporter_component"/>
</dbReference>
<feature type="transmembrane region" description="Helical" evidence="6">
    <location>
        <begin position="190"/>
        <end position="214"/>
    </location>
</feature>
<evidence type="ECO:0000313" key="8">
    <source>
        <dbReference type="EMBL" id="TCU63408.1"/>
    </source>
</evidence>
<accession>A0A4R3TNQ2</accession>
<evidence type="ECO:0000256" key="6">
    <source>
        <dbReference type="SAM" id="Phobius"/>
    </source>
</evidence>
<proteinExistence type="predicted"/>
<dbReference type="AlphaFoldDB" id="A0A4R3TNQ2"/>
<evidence type="ECO:0000259" key="7">
    <source>
        <dbReference type="Pfam" id="PF12698"/>
    </source>
</evidence>
<reference evidence="8 9" key="1">
    <citation type="submission" date="2019-03" db="EMBL/GenBank/DDBJ databases">
        <title>Genomic Encyclopedia of Type Strains, Phase IV (KMG-IV): sequencing the most valuable type-strain genomes for metagenomic binning, comparative biology and taxonomic classification.</title>
        <authorList>
            <person name="Goeker M."/>
        </authorList>
    </citation>
    <scope>NUCLEOTIDE SEQUENCE [LARGE SCALE GENOMIC DNA]</scope>
    <source>
        <strain evidence="8 9">DSM 29481</strain>
    </source>
</reference>
<keyword evidence="4 6" id="KW-1133">Transmembrane helix</keyword>
<feature type="transmembrane region" description="Helical" evidence="6">
    <location>
        <begin position="302"/>
        <end position="321"/>
    </location>
</feature>
<dbReference type="PANTHER" id="PTHR30294">
    <property type="entry name" value="MEMBRANE COMPONENT OF ABC TRANSPORTER YHHJ-RELATED"/>
    <property type="match status" value="1"/>
</dbReference>
<comment type="subcellular location">
    <subcellularLocation>
        <location evidence="1">Cell membrane</location>
        <topology evidence="1">Multi-pass membrane protein</topology>
    </subcellularLocation>
</comment>
<evidence type="ECO:0000313" key="9">
    <source>
        <dbReference type="Proteomes" id="UP000295773"/>
    </source>
</evidence>
<keyword evidence="2" id="KW-1003">Cell membrane</keyword>
<evidence type="ECO:0000256" key="5">
    <source>
        <dbReference type="ARBA" id="ARBA00023136"/>
    </source>
</evidence>
<dbReference type="RefSeq" id="WP_132223168.1">
    <property type="nucleotide sequence ID" value="NZ_JANKBG010000001.1"/>
</dbReference>
<evidence type="ECO:0000256" key="4">
    <source>
        <dbReference type="ARBA" id="ARBA00022989"/>
    </source>
</evidence>
<evidence type="ECO:0000256" key="1">
    <source>
        <dbReference type="ARBA" id="ARBA00004651"/>
    </source>
</evidence>
<keyword evidence="9" id="KW-1185">Reference proteome</keyword>
<sequence length="401" mass="45458">MNIVKLYFKIVYDKKTSILTYLVIFTVVFGLFTAYMQTNNSMPDAYESVKTNIAFIDHDQSAESALLKEYLHEKTEIKQVGSSTSEIQDALFYDEVDTVVQVPKGFGHAFRKGKENLLDVAQRPDSAQGMMLKQQMNAYLQRVYTYQAQFPNETLTQIKQRADADLKVKSKMQLSSGERINMNVVTRGMYFNYMSYVLLAIILMVVGLTMHSVYRSEILKRNSVSPTSSLHMNSFLVLSNILFGIIIWLIMIVVIFIFNGDVMMNTSGMLLLLNSLLFAIMTVTLAFMFSALTCTVRYVEDVMNGISNVVSLGFSFLGGAFVPQHLIPSGILTFAKLLPSYWYVNLNDALTSQMQVDTGTWTKVWQTYGVLSLFAVTFFLIGLVIMRKHRSQDEFVDNNKA</sequence>
<comment type="caution">
    <text evidence="8">The sequence shown here is derived from an EMBL/GenBank/DDBJ whole genome shotgun (WGS) entry which is preliminary data.</text>
</comment>
<dbReference type="GO" id="GO:0140359">
    <property type="term" value="F:ABC-type transporter activity"/>
    <property type="evidence" value="ECO:0007669"/>
    <property type="project" value="InterPro"/>
</dbReference>
<feature type="transmembrane region" description="Helical" evidence="6">
    <location>
        <begin position="18"/>
        <end position="36"/>
    </location>
</feature>
<dbReference type="Pfam" id="PF12698">
    <property type="entry name" value="ABC2_membrane_3"/>
    <property type="match status" value="1"/>
</dbReference>
<feature type="transmembrane region" description="Helical" evidence="6">
    <location>
        <begin position="364"/>
        <end position="385"/>
    </location>
</feature>
<protein>
    <submittedName>
        <fullName evidence="8">ABC-2 type transport system permease protein</fullName>
    </submittedName>
</protein>
<dbReference type="EMBL" id="SMBP01000001">
    <property type="protein sequence ID" value="TCU63408.1"/>
    <property type="molecule type" value="Genomic_DNA"/>
</dbReference>
<name>A0A4R3TNQ2_9FIRM</name>
<dbReference type="PANTHER" id="PTHR30294:SF29">
    <property type="entry name" value="MULTIDRUG ABC TRANSPORTER PERMEASE YBHS-RELATED"/>
    <property type="match status" value="1"/>
</dbReference>
<dbReference type="Gene3D" id="3.40.1710.10">
    <property type="entry name" value="abc type-2 transporter like domain"/>
    <property type="match status" value="1"/>
</dbReference>